<accession>A0A3P1STR7</accession>
<feature type="domain" description="Thiamine pyrophosphate enzyme central" evidence="11">
    <location>
        <begin position="195"/>
        <end position="324"/>
    </location>
</feature>
<dbReference type="NCBIfam" id="TIGR03394">
    <property type="entry name" value="indol_phenyl_DC"/>
    <property type="match status" value="1"/>
</dbReference>
<dbReference type="InterPro" id="IPR017765">
    <property type="entry name" value="IPDC"/>
</dbReference>
<dbReference type="InterPro" id="IPR029061">
    <property type="entry name" value="THDP-binding"/>
</dbReference>
<dbReference type="GO" id="GO:0030976">
    <property type="term" value="F:thiamine pyrophosphate binding"/>
    <property type="evidence" value="ECO:0007669"/>
    <property type="project" value="InterPro"/>
</dbReference>
<dbReference type="GO" id="GO:0004737">
    <property type="term" value="F:pyruvate decarboxylase activity"/>
    <property type="evidence" value="ECO:0007669"/>
    <property type="project" value="TreeGrafter"/>
</dbReference>
<evidence type="ECO:0000259" key="12">
    <source>
        <dbReference type="Pfam" id="PF02775"/>
    </source>
</evidence>
<dbReference type="PIRSF" id="PIRSF036565">
    <property type="entry name" value="Pyruvt_ip_decrb"/>
    <property type="match status" value="1"/>
</dbReference>
<evidence type="ECO:0000259" key="13">
    <source>
        <dbReference type="Pfam" id="PF02776"/>
    </source>
</evidence>
<evidence type="ECO:0000256" key="6">
    <source>
        <dbReference type="ARBA" id="ARBA00022842"/>
    </source>
</evidence>
<dbReference type="GO" id="GO:0050177">
    <property type="term" value="F:phenylpyruvate decarboxylase activity"/>
    <property type="evidence" value="ECO:0007669"/>
    <property type="project" value="UniProtKB-EC"/>
</dbReference>
<dbReference type="InterPro" id="IPR011766">
    <property type="entry name" value="TPP_enzyme_TPP-bd"/>
</dbReference>
<keyword evidence="6 9" id="KW-0460">Magnesium</keyword>
<organism evidence="14 15">
    <name type="scientific">Amphritea balenae</name>
    <dbReference type="NCBI Taxonomy" id="452629"/>
    <lineage>
        <taxon>Bacteria</taxon>
        <taxon>Pseudomonadati</taxon>
        <taxon>Pseudomonadota</taxon>
        <taxon>Gammaproteobacteria</taxon>
        <taxon>Oceanospirillales</taxon>
        <taxon>Oceanospirillaceae</taxon>
        <taxon>Amphritea</taxon>
    </lineage>
</organism>
<comment type="cofactor">
    <cofactor evidence="9">
        <name>Mg(2+)</name>
        <dbReference type="ChEBI" id="CHEBI:18420"/>
    </cofactor>
    <text evidence="9">Binds 1 Mg(2+) per subunit.</text>
</comment>
<dbReference type="Gene3D" id="3.40.50.1220">
    <property type="entry name" value="TPP-binding domain"/>
    <property type="match status" value="1"/>
</dbReference>
<dbReference type="SUPFAM" id="SSF52518">
    <property type="entry name" value="Thiamin diphosphate-binding fold (THDP-binding)"/>
    <property type="match status" value="2"/>
</dbReference>
<dbReference type="RefSeq" id="WP_124925752.1">
    <property type="nucleotide sequence ID" value="NZ_BMOH01000006.1"/>
</dbReference>
<dbReference type="Pfam" id="PF02776">
    <property type="entry name" value="TPP_enzyme_N"/>
    <property type="match status" value="1"/>
</dbReference>
<reference evidence="14 15" key="1">
    <citation type="submission" date="2018-11" db="EMBL/GenBank/DDBJ databases">
        <title>The draft genome sequence of Amphritea balenae JAMM 1525T.</title>
        <authorList>
            <person name="Fang Z."/>
            <person name="Zhang Y."/>
            <person name="Han X."/>
        </authorList>
    </citation>
    <scope>NUCLEOTIDE SEQUENCE [LARGE SCALE GENOMIC DNA]</scope>
    <source>
        <strain evidence="14 15">JAMM 1525</strain>
    </source>
</reference>
<dbReference type="GO" id="GO:0009851">
    <property type="term" value="P:auxin biosynthetic process"/>
    <property type="evidence" value="ECO:0007669"/>
    <property type="project" value="InterPro"/>
</dbReference>
<evidence type="ECO:0000256" key="3">
    <source>
        <dbReference type="ARBA" id="ARBA00007812"/>
    </source>
</evidence>
<dbReference type="GO" id="GO:0000287">
    <property type="term" value="F:magnesium ion binding"/>
    <property type="evidence" value="ECO:0007669"/>
    <property type="project" value="InterPro"/>
</dbReference>
<dbReference type="GO" id="GO:0005829">
    <property type="term" value="C:cytosol"/>
    <property type="evidence" value="ECO:0007669"/>
    <property type="project" value="TreeGrafter"/>
</dbReference>
<dbReference type="InterPro" id="IPR012110">
    <property type="entry name" value="PDC/IPDC-like"/>
</dbReference>
<keyword evidence="8 14" id="KW-0456">Lyase</keyword>
<dbReference type="InterPro" id="IPR047213">
    <property type="entry name" value="TPP_PYR_PDC_IPDC-like"/>
</dbReference>
<dbReference type="InterPro" id="IPR012000">
    <property type="entry name" value="Thiamin_PyroP_enz_cen_dom"/>
</dbReference>
<sequence>MNLAEVLLNALKDHGVEEIFGIPGDFALPFFKVAEESEILPLYTFSHEPTVGYAADAAARCHGKPSVAAITYGAGGFNMVNPIAAAYAEKSPVVVISGGPGEGDRSTGLLVHHQAKSLNSQLEVYKEVTCDQVILNDIARAPEDIARVLASCIKHSRPVYIEIPRDLVFHDCEEVVSYKPDTQQVHEAALDACVSATLEQLQRAKSPVLVVGVEIRRFGIEQETAALAKRLGIPVVTTLMGRGLLNGMDVPLQGTYLGGAGDPELTRLVEESDMPVLLGVILTDGNFGVSEKKMDFRKIILASDGNVSMGYHIYPEIPLQSFISELNRRAHNLESASKPVLPVAQNYPCNLQADEQKITPTDIAAAINDLFHKQGAMPIAADMGDCFFTTLDIEETDLVAPGFYATMGFGVPAGFGMQAATGKRPIVLVGDGAFQMTGWELLNARRYGWNPIVIVFNNSSWEMLRTFQPESKFNDLPQLNYAGIGNELGGVGQRVTNRAELQTALGTAVADEDNFYLIEAIIESGDLSNTLSNFVAGITKMREAAGQ</sequence>
<evidence type="ECO:0000256" key="2">
    <source>
        <dbReference type="ARBA" id="ARBA00001964"/>
    </source>
</evidence>
<keyword evidence="14" id="KW-0670">Pyruvate</keyword>
<comment type="similarity">
    <text evidence="3 10">Belongs to the TPP enzyme family.</text>
</comment>
<evidence type="ECO:0000256" key="10">
    <source>
        <dbReference type="RuleBase" id="RU362132"/>
    </source>
</evidence>
<dbReference type="SUPFAM" id="SSF52467">
    <property type="entry name" value="DHS-like NAD/FAD-binding domain"/>
    <property type="match status" value="1"/>
</dbReference>
<dbReference type="GO" id="GO:0047434">
    <property type="term" value="F:indolepyruvate decarboxylase activity"/>
    <property type="evidence" value="ECO:0007669"/>
    <property type="project" value="UniProtKB-EC"/>
</dbReference>
<dbReference type="EMBL" id="RQXV01000004">
    <property type="protein sequence ID" value="RRC99562.1"/>
    <property type="molecule type" value="Genomic_DNA"/>
</dbReference>
<feature type="binding site" evidence="9">
    <location>
        <position position="431"/>
    </location>
    <ligand>
        <name>Mg(2+)</name>
        <dbReference type="ChEBI" id="CHEBI:18420"/>
    </ligand>
</feature>
<evidence type="ECO:0000256" key="5">
    <source>
        <dbReference type="ARBA" id="ARBA00022793"/>
    </source>
</evidence>
<dbReference type="AlphaFoldDB" id="A0A3P1STR7"/>
<keyword evidence="5" id="KW-0210">Decarboxylase</keyword>
<name>A0A3P1STR7_9GAMM</name>
<dbReference type="Pfam" id="PF00205">
    <property type="entry name" value="TPP_enzyme_M"/>
    <property type="match status" value="1"/>
</dbReference>
<evidence type="ECO:0000313" key="14">
    <source>
        <dbReference type="EMBL" id="RRC99562.1"/>
    </source>
</evidence>
<dbReference type="PANTHER" id="PTHR43452:SF30">
    <property type="entry name" value="PYRUVATE DECARBOXYLASE ISOZYME 1-RELATED"/>
    <property type="match status" value="1"/>
</dbReference>
<comment type="cofactor">
    <cofactor evidence="1">
        <name>a metal cation</name>
        <dbReference type="ChEBI" id="CHEBI:25213"/>
    </cofactor>
</comment>
<dbReference type="InterPro" id="IPR029035">
    <property type="entry name" value="DHS-like_NAD/FAD-binding_dom"/>
</dbReference>
<feature type="domain" description="Thiamine pyrophosphate enzyme TPP-binding" evidence="12">
    <location>
        <begin position="396"/>
        <end position="519"/>
    </location>
</feature>
<evidence type="ECO:0000313" key="15">
    <source>
        <dbReference type="Proteomes" id="UP000267535"/>
    </source>
</evidence>
<dbReference type="Gene3D" id="3.40.50.970">
    <property type="match status" value="2"/>
</dbReference>
<dbReference type="GO" id="GO:0000949">
    <property type="term" value="P:aromatic amino acid family catabolic process to alcohol via Ehrlich pathway"/>
    <property type="evidence" value="ECO:0007669"/>
    <property type="project" value="TreeGrafter"/>
</dbReference>
<evidence type="ECO:0000256" key="9">
    <source>
        <dbReference type="PIRSR" id="PIRSR036565-2"/>
    </source>
</evidence>
<protein>
    <submittedName>
        <fullName evidence="14">Indolepyruvate/phenylpyruvate decarboxylase</fullName>
        <ecNumber evidence="14">4.1.1.43</ecNumber>
        <ecNumber evidence="14">4.1.1.74</ecNumber>
    </submittedName>
</protein>
<evidence type="ECO:0000256" key="8">
    <source>
        <dbReference type="ARBA" id="ARBA00023239"/>
    </source>
</evidence>
<evidence type="ECO:0000256" key="1">
    <source>
        <dbReference type="ARBA" id="ARBA00001920"/>
    </source>
</evidence>
<dbReference type="InterPro" id="IPR012001">
    <property type="entry name" value="Thiamin_PyroP_enz_TPP-bd_dom"/>
</dbReference>
<gene>
    <name evidence="14" type="primary">ipdC</name>
    <name evidence="14" type="ORF">EHS89_08635</name>
</gene>
<dbReference type="Proteomes" id="UP000267535">
    <property type="component" value="Unassembled WGS sequence"/>
</dbReference>
<dbReference type="EC" id="4.1.1.74" evidence="14"/>
<evidence type="ECO:0000256" key="7">
    <source>
        <dbReference type="ARBA" id="ARBA00023052"/>
    </source>
</evidence>
<keyword evidence="15" id="KW-1185">Reference proteome</keyword>
<dbReference type="OrthoDB" id="9773408at2"/>
<proteinExistence type="inferred from homology"/>
<feature type="binding site" evidence="9">
    <location>
        <position position="458"/>
    </location>
    <ligand>
        <name>Mg(2+)</name>
        <dbReference type="ChEBI" id="CHEBI:18420"/>
    </ligand>
</feature>
<dbReference type="PANTHER" id="PTHR43452">
    <property type="entry name" value="PYRUVATE DECARBOXYLASE"/>
    <property type="match status" value="1"/>
</dbReference>
<comment type="caution">
    <text evidence="14">The sequence shown here is derived from an EMBL/GenBank/DDBJ whole genome shotgun (WGS) entry which is preliminary data.</text>
</comment>
<keyword evidence="4 9" id="KW-0479">Metal-binding</keyword>
<comment type="cofactor">
    <cofactor evidence="2">
        <name>thiamine diphosphate</name>
        <dbReference type="ChEBI" id="CHEBI:58937"/>
    </cofactor>
</comment>
<dbReference type="EC" id="4.1.1.43" evidence="14"/>
<keyword evidence="7 10" id="KW-0786">Thiamine pyrophosphate</keyword>
<dbReference type="Pfam" id="PF02775">
    <property type="entry name" value="TPP_enzyme_C"/>
    <property type="match status" value="1"/>
</dbReference>
<evidence type="ECO:0000259" key="11">
    <source>
        <dbReference type="Pfam" id="PF00205"/>
    </source>
</evidence>
<evidence type="ECO:0000256" key="4">
    <source>
        <dbReference type="ARBA" id="ARBA00022723"/>
    </source>
</evidence>
<feature type="domain" description="Thiamine pyrophosphate enzyme N-terminal TPP-binding" evidence="13">
    <location>
        <begin position="1"/>
        <end position="112"/>
    </location>
</feature>
<dbReference type="CDD" id="cd07038">
    <property type="entry name" value="TPP_PYR_PDC_IPDC_like"/>
    <property type="match status" value="1"/>
</dbReference>